<dbReference type="AlphaFoldDB" id="A0A662CYH0"/>
<feature type="domain" description="Alcohol dehydrogenase iron-type/glycerol dehydrogenase GldA" evidence="4">
    <location>
        <begin position="9"/>
        <end position="179"/>
    </location>
</feature>
<evidence type="ECO:0000256" key="3">
    <source>
        <dbReference type="ARBA" id="ARBA00023027"/>
    </source>
</evidence>
<organism evidence="6 7">
    <name type="scientific">Aerophobetes bacterium</name>
    <dbReference type="NCBI Taxonomy" id="2030807"/>
    <lineage>
        <taxon>Bacteria</taxon>
        <taxon>Candidatus Aerophobota</taxon>
    </lineage>
</organism>
<dbReference type="Pfam" id="PF00465">
    <property type="entry name" value="Fe-ADH"/>
    <property type="match status" value="1"/>
</dbReference>
<keyword evidence="2" id="KW-0560">Oxidoreductase</keyword>
<dbReference type="PANTHER" id="PTHR11496:SF102">
    <property type="entry name" value="ALCOHOL DEHYDROGENASE 4"/>
    <property type="match status" value="1"/>
</dbReference>
<evidence type="ECO:0000313" key="7">
    <source>
        <dbReference type="Proteomes" id="UP000277457"/>
    </source>
</evidence>
<dbReference type="GO" id="GO:0046872">
    <property type="term" value="F:metal ion binding"/>
    <property type="evidence" value="ECO:0007669"/>
    <property type="project" value="InterPro"/>
</dbReference>
<evidence type="ECO:0000259" key="4">
    <source>
        <dbReference type="Pfam" id="PF00465"/>
    </source>
</evidence>
<evidence type="ECO:0000313" key="6">
    <source>
        <dbReference type="EMBL" id="RLE06839.1"/>
    </source>
</evidence>
<evidence type="ECO:0000256" key="2">
    <source>
        <dbReference type="ARBA" id="ARBA00023002"/>
    </source>
</evidence>
<dbReference type="Gene3D" id="1.20.1090.10">
    <property type="entry name" value="Dehydroquinate synthase-like - alpha domain"/>
    <property type="match status" value="1"/>
</dbReference>
<comment type="caution">
    <text evidence="6">The sequence shown here is derived from an EMBL/GenBank/DDBJ whole genome shotgun (WGS) entry which is preliminary data.</text>
</comment>
<reference evidence="6 7" key="1">
    <citation type="submission" date="2018-06" db="EMBL/GenBank/DDBJ databases">
        <title>Extensive metabolic versatility and redundancy in microbially diverse, dynamic hydrothermal sediments.</title>
        <authorList>
            <person name="Dombrowski N."/>
            <person name="Teske A."/>
            <person name="Baker B.J."/>
        </authorList>
    </citation>
    <scope>NUCLEOTIDE SEQUENCE [LARGE SCALE GENOMIC DNA]</scope>
    <source>
        <strain evidence="6">B7_G13</strain>
    </source>
</reference>
<proteinExistence type="inferred from homology"/>
<dbReference type="InterPro" id="IPR001670">
    <property type="entry name" value="ADH_Fe/GldA"/>
</dbReference>
<feature type="domain" description="Fe-containing alcohol dehydrogenase-like C-terminal" evidence="5">
    <location>
        <begin position="190"/>
        <end position="385"/>
    </location>
</feature>
<dbReference type="CDD" id="cd08551">
    <property type="entry name" value="Fe-ADH"/>
    <property type="match status" value="1"/>
</dbReference>
<comment type="similarity">
    <text evidence="1">Belongs to the iron-containing alcohol dehydrogenase family.</text>
</comment>
<evidence type="ECO:0000256" key="1">
    <source>
        <dbReference type="ARBA" id="ARBA00007358"/>
    </source>
</evidence>
<evidence type="ECO:0000259" key="5">
    <source>
        <dbReference type="Pfam" id="PF25137"/>
    </source>
</evidence>
<sequence>MQEFTWYLPTKVYFGEGMIEKVGEETKKFGKRALVVTGKNSAKKTGALQKVENSLRKAGVEMVLFEGVEPNPSLETVEKGAQLIKKRECEVIVGLGGGSAMDAAKGMAILFTNPAPLTQYFGINKVKKAPLPVVEIPTTAGTGSEVTPYAVLTDTQMEHPQKRAIGDPLLFPQVALVDPQLTLTLPTSITADTGIDALSHAIEGYTSNNSQPVSDVLALKAVELLAHYLPEIMDNPENTKVRSRLLYASLLAGMVIAQTGTILVHGMSYRITTDFGLPHGRAIGILLPWVCEFNLSANYDKFVSLARSLGENIEGLPREEAAKKAVEGIQKLILRLGLPQNLKDRGIEEKTIRKFAEEVMQNKRKLASNPRPATLEDIIKIYQRALWGK</sequence>
<keyword evidence="3" id="KW-0520">NAD</keyword>
<dbReference type="Gene3D" id="3.40.50.1970">
    <property type="match status" value="1"/>
</dbReference>
<accession>A0A662CYH0</accession>
<dbReference type="PANTHER" id="PTHR11496">
    <property type="entry name" value="ALCOHOL DEHYDROGENASE"/>
    <property type="match status" value="1"/>
</dbReference>
<dbReference type="SUPFAM" id="SSF56796">
    <property type="entry name" value="Dehydroquinate synthase-like"/>
    <property type="match status" value="1"/>
</dbReference>
<dbReference type="FunFam" id="3.40.50.1970:FF:000003">
    <property type="entry name" value="Alcohol dehydrogenase, iron-containing"/>
    <property type="match status" value="1"/>
</dbReference>
<dbReference type="Proteomes" id="UP000277457">
    <property type="component" value="Unassembled WGS sequence"/>
</dbReference>
<dbReference type="EMBL" id="QMPY01000144">
    <property type="protein sequence ID" value="RLE06839.1"/>
    <property type="molecule type" value="Genomic_DNA"/>
</dbReference>
<gene>
    <name evidence="6" type="ORF">DRZ78_03995</name>
</gene>
<protein>
    <submittedName>
        <fullName evidence="6">Alcohol dehydrogenase</fullName>
    </submittedName>
</protein>
<dbReference type="FunFam" id="1.20.1090.10:FF:000001">
    <property type="entry name" value="Aldehyde-alcohol dehydrogenase"/>
    <property type="match status" value="1"/>
</dbReference>
<dbReference type="PROSITE" id="PS00913">
    <property type="entry name" value="ADH_IRON_1"/>
    <property type="match status" value="1"/>
</dbReference>
<dbReference type="Pfam" id="PF25137">
    <property type="entry name" value="ADH_Fe_C"/>
    <property type="match status" value="1"/>
</dbReference>
<dbReference type="GO" id="GO:0004022">
    <property type="term" value="F:alcohol dehydrogenase (NAD+) activity"/>
    <property type="evidence" value="ECO:0007669"/>
    <property type="project" value="TreeGrafter"/>
</dbReference>
<dbReference type="InterPro" id="IPR039697">
    <property type="entry name" value="Alcohol_dehydrogenase_Fe"/>
</dbReference>
<dbReference type="InterPro" id="IPR056798">
    <property type="entry name" value="ADH_Fe_C"/>
</dbReference>
<name>A0A662CYH0_UNCAE</name>
<dbReference type="InterPro" id="IPR018211">
    <property type="entry name" value="ADH_Fe_CS"/>
</dbReference>